<name>A0A0L8L4I6_9ACTN</name>
<dbReference type="OrthoDB" id="4232083at2"/>
<accession>A0A0L8L4I6</accession>
<dbReference type="PATRIC" id="fig|67356.5.peg.5237"/>
<protein>
    <recommendedName>
        <fullName evidence="3">DUF1877 domain-containing protein</fullName>
    </recommendedName>
</protein>
<dbReference type="Proteomes" id="UP000037251">
    <property type="component" value="Unassembled WGS sequence"/>
</dbReference>
<organism evidence="1 2">
    <name type="scientific">Streptomyces resistomycificus</name>
    <dbReference type="NCBI Taxonomy" id="67356"/>
    <lineage>
        <taxon>Bacteria</taxon>
        <taxon>Bacillati</taxon>
        <taxon>Actinomycetota</taxon>
        <taxon>Actinomycetes</taxon>
        <taxon>Kitasatosporales</taxon>
        <taxon>Streptomycetaceae</taxon>
        <taxon>Streptomyces</taxon>
        <taxon>Streptomyces aurantiacus group</taxon>
    </lineage>
</organism>
<dbReference type="eggNOG" id="ENOG5033E18">
    <property type="taxonomic scope" value="Bacteria"/>
</dbReference>
<gene>
    <name evidence="1" type="ORF">ADK37_24565</name>
</gene>
<dbReference type="STRING" id="67356.AQJ84_27355"/>
<reference evidence="2" key="1">
    <citation type="submission" date="2015-07" db="EMBL/GenBank/DDBJ databases">
        <authorList>
            <person name="Ju K.-S."/>
            <person name="Doroghazi J.R."/>
            <person name="Metcalf W.W."/>
        </authorList>
    </citation>
    <scope>NUCLEOTIDE SEQUENCE [LARGE SCALE GENOMIC DNA]</scope>
    <source>
        <strain evidence="2">NRRL 2290</strain>
    </source>
</reference>
<dbReference type="RefSeq" id="WP_030040601.1">
    <property type="nucleotide sequence ID" value="NZ_KL575601.1"/>
</dbReference>
<keyword evidence="2" id="KW-1185">Reference proteome</keyword>
<evidence type="ECO:0008006" key="3">
    <source>
        <dbReference type="Google" id="ProtNLM"/>
    </source>
</evidence>
<evidence type="ECO:0000313" key="2">
    <source>
        <dbReference type="Proteomes" id="UP000037251"/>
    </source>
</evidence>
<sequence length="149" mass="15952">MGVLFGYYAAADDQDAGRAVVRTDGEPSGTGYDQFVVKGVDPIVDLLTVEFVLTGRPASVIKADPRHGHLVATVGEGDVVSVSLTDAFRDELASVDREFLNDVARSWASSGRFSTPPDEDHLADFLQQLAALAERAVGQGHGLYCWICP</sequence>
<evidence type="ECO:0000313" key="1">
    <source>
        <dbReference type="EMBL" id="KOG33057.1"/>
    </source>
</evidence>
<comment type="caution">
    <text evidence="1">The sequence shown here is derived from an EMBL/GenBank/DDBJ whole genome shotgun (WGS) entry which is preliminary data.</text>
</comment>
<proteinExistence type="predicted"/>
<dbReference type="AlphaFoldDB" id="A0A0L8L4I6"/>
<dbReference type="EMBL" id="LGUS01000176">
    <property type="protein sequence ID" value="KOG33057.1"/>
    <property type="molecule type" value="Genomic_DNA"/>
</dbReference>